<gene>
    <name evidence="2" type="ORF">D623_10017970</name>
</gene>
<feature type="region of interest" description="Disordered" evidence="1">
    <location>
        <begin position="58"/>
        <end position="78"/>
    </location>
</feature>
<evidence type="ECO:0000256" key="1">
    <source>
        <dbReference type="SAM" id="MobiDB-lite"/>
    </source>
</evidence>
<dbReference type="Proteomes" id="UP000052978">
    <property type="component" value="Unassembled WGS sequence"/>
</dbReference>
<evidence type="ECO:0000313" key="2">
    <source>
        <dbReference type="EMBL" id="EPQ04290.1"/>
    </source>
</evidence>
<accession>S7ML39</accession>
<sequence length="126" mass="13482">MSNERAAEASVRPTPWGPLHASKGRKRSLCTKRTSFSVSLSRGEAGADGRVVTTVRAEKLDAPAHAETTSDRSPDPLVPRSSGPLMICLFSLQASITPRAGLLPVSIFLYEVHPVVREIACGTDEV</sequence>
<keyword evidence="3" id="KW-1185">Reference proteome</keyword>
<organism evidence="2 3">
    <name type="scientific">Myotis brandtii</name>
    <name type="common">Brandt's bat</name>
    <dbReference type="NCBI Taxonomy" id="109478"/>
    <lineage>
        <taxon>Eukaryota</taxon>
        <taxon>Metazoa</taxon>
        <taxon>Chordata</taxon>
        <taxon>Craniata</taxon>
        <taxon>Vertebrata</taxon>
        <taxon>Euteleostomi</taxon>
        <taxon>Mammalia</taxon>
        <taxon>Eutheria</taxon>
        <taxon>Laurasiatheria</taxon>
        <taxon>Chiroptera</taxon>
        <taxon>Yangochiroptera</taxon>
        <taxon>Vespertilionidae</taxon>
        <taxon>Myotis</taxon>
    </lineage>
</organism>
<feature type="compositionally biased region" description="Basic and acidic residues" evidence="1">
    <location>
        <begin position="58"/>
        <end position="74"/>
    </location>
</feature>
<protein>
    <submittedName>
        <fullName evidence="2">Uncharacterized protein</fullName>
    </submittedName>
</protein>
<evidence type="ECO:0000313" key="3">
    <source>
        <dbReference type="Proteomes" id="UP000052978"/>
    </source>
</evidence>
<dbReference type="EMBL" id="KE161512">
    <property type="protein sequence ID" value="EPQ04290.1"/>
    <property type="molecule type" value="Genomic_DNA"/>
</dbReference>
<name>S7ML39_MYOBR</name>
<feature type="region of interest" description="Disordered" evidence="1">
    <location>
        <begin position="1"/>
        <end position="28"/>
    </location>
</feature>
<reference evidence="2 3" key="1">
    <citation type="journal article" date="2013" name="Nat. Commun.">
        <title>Genome analysis reveals insights into physiology and longevity of the Brandt's bat Myotis brandtii.</title>
        <authorList>
            <person name="Seim I."/>
            <person name="Fang X."/>
            <person name="Xiong Z."/>
            <person name="Lobanov A.V."/>
            <person name="Huang Z."/>
            <person name="Ma S."/>
            <person name="Feng Y."/>
            <person name="Turanov A.A."/>
            <person name="Zhu Y."/>
            <person name="Lenz T.L."/>
            <person name="Gerashchenko M.V."/>
            <person name="Fan D."/>
            <person name="Hee Yim S."/>
            <person name="Yao X."/>
            <person name="Jordan D."/>
            <person name="Xiong Y."/>
            <person name="Ma Y."/>
            <person name="Lyapunov A.N."/>
            <person name="Chen G."/>
            <person name="Kulakova O.I."/>
            <person name="Sun Y."/>
            <person name="Lee S.G."/>
            <person name="Bronson R.T."/>
            <person name="Moskalev A.A."/>
            <person name="Sunyaev S.R."/>
            <person name="Zhang G."/>
            <person name="Krogh A."/>
            <person name="Wang J."/>
            <person name="Gladyshev V.N."/>
        </authorList>
    </citation>
    <scope>NUCLEOTIDE SEQUENCE [LARGE SCALE GENOMIC DNA]</scope>
</reference>
<proteinExistence type="predicted"/>
<dbReference type="AlphaFoldDB" id="S7ML39"/>